<dbReference type="Gramene" id="OE9A057295T1">
    <property type="protein sequence ID" value="OE9A057295C1"/>
    <property type="gene ID" value="OE9A057295"/>
</dbReference>
<gene>
    <name evidence="2" type="ORF">OLEA9_A057295</name>
</gene>
<evidence type="ECO:0000313" key="3">
    <source>
        <dbReference type="Proteomes" id="UP000594638"/>
    </source>
</evidence>
<dbReference type="PANTHER" id="PTHR34194:SF2">
    <property type="entry name" value="F14J8.16 PROTEIN"/>
    <property type="match status" value="1"/>
</dbReference>
<dbReference type="EMBL" id="CACTIH010005695">
    <property type="protein sequence ID" value="CAA3000494.1"/>
    <property type="molecule type" value="Genomic_DNA"/>
</dbReference>
<feature type="region of interest" description="Disordered" evidence="1">
    <location>
        <begin position="64"/>
        <end position="83"/>
    </location>
</feature>
<name>A0A8S0T6C5_OLEEU</name>
<proteinExistence type="predicted"/>
<dbReference type="OrthoDB" id="914237at2759"/>
<dbReference type="PANTHER" id="PTHR34194">
    <property type="entry name" value="F14J8.16 PROTEIN"/>
    <property type="match status" value="1"/>
</dbReference>
<reference evidence="2 3" key="1">
    <citation type="submission" date="2019-12" db="EMBL/GenBank/DDBJ databases">
        <authorList>
            <person name="Alioto T."/>
            <person name="Alioto T."/>
            <person name="Gomez Garrido J."/>
        </authorList>
    </citation>
    <scope>NUCLEOTIDE SEQUENCE [LARGE SCALE GENOMIC DNA]</scope>
</reference>
<feature type="non-terminal residue" evidence="2">
    <location>
        <position position="184"/>
    </location>
</feature>
<dbReference type="Proteomes" id="UP000594638">
    <property type="component" value="Unassembled WGS sequence"/>
</dbReference>
<accession>A0A8S0T6C5</accession>
<evidence type="ECO:0000256" key="1">
    <source>
        <dbReference type="SAM" id="MobiDB-lite"/>
    </source>
</evidence>
<comment type="caution">
    <text evidence="2">The sequence shown here is derived from an EMBL/GenBank/DDBJ whole genome shotgun (WGS) entry which is preliminary data.</text>
</comment>
<sequence length="184" mass="21209">LKDNWATKNQVELEVKAQPGKKVQRQHNLQERLNKMGNVRSQQYIQTRGGDNWEEDVQAVKLSTANKKGGGENKKKKKDNGSASDLKVLETAEFCNEGNYVSILPSIKLDRSMNEDDFQILGVYSEFKKHVINIMRKPYNRGEYDELRQAVKSQKTEESNRVCTRTKKLHGKSYLNYYPGKLIV</sequence>
<evidence type="ECO:0000313" key="2">
    <source>
        <dbReference type="EMBL" id="CAA3000494.1"/>
    </source>
</evidence>
<dbReference type="AlphaFoldDB" id="A0A8S0T6C5"/>
<protein>
    <submittedName>
        <fullName evidence="2">Uncharacterized protein</fullName>
    </submittedName>
</protein>
<keyword evidence="3" id="KW-1185">Reference proteome</keyword>
<organism evidence="2 3">
    <name type="scientific">Olea europaea subsp. europaea</name>
    <dbReference type="NCBI Taxonomy" id="158383"/>
    <lineage>
        <taxon>Eukaryota</taxon>
        <taxon>Viridiplantae</taxon>
        <taxon>Streptophyta</taxon>
        <taxon>Embryophyta</taxon>
        <taxon>Tracheophyta</taxon>
        <taxon>Spermatophyta</taxon>
        <taxon>Magnoliopsida</taxon>
        <taxon>eudicotyledons</taxon>
        <taxon>Gunneridae</taxon>
        <taxon>Pentapetalae</taxon>
        <taxon>asterids</taxon>
        <taxon>lamiids</taxon>
        <taxon>Lamiales</taxon>
        <taxon>Oleaceae</taxon>
        <taxon>Oleeae</taxon>
        <taxon>Olea</taxon>
    </lineage>
</organism>